<dbReference type="AlphaFoldDB" id="A0A4U5TW08"/>
<proteinExistence type="inferred from homology"/>
<dbReference type="RefSeq" id="WP_138931119.1">
    <property type="nucleotide sequence ID" value="NZ_SWMU01000001.1"/>
</dbReference>
<dbReference type="InterPro" id="IPR046357">
    <property type="entry name" value="PPIase_dom_sf"/>
</dbReference>
<dbReference type="Proteomes" id="UP000306552">
    <property type="component" value="Unassembled WGS sequence"/>
</dbReference>
<keyword evidence="2" id="KW-1003">Cell membrane</keyword>
<evidence type="ECO:0000259" key="12">
    <source>
        <dbReference type="PROSITE" id="PS50198"/>
    </source>
</evidence>
<keyword evidence="7" id="KW-0143">Chaperone</keyword>
<dbReference type="PANTHER" id="PTHR47529:SF1">
    <property type="entry name" value="PERIPLASMIC CHAPERONE PPID"/>
    <property type="match status" value="1"/>
</dbReference>
<comment type="similarity">
    <text evidence="8">Belongs to the PpiD chaperone family.</text>
</comment>
<dbReference type="GO" id="GO:0005886">
    <property type="term" value="C:plasma membrane"/>
    <property type="evidence" value="ECO:0007669"/>
    <property type="project" value="UniProtKB-SubCell"/>
</dbReference>
<evidence type="ECO:0000256" key="11">
    <source>
        <dbReference type="PROSITE-ProRule" id="PRU00278"/>
    </source>
</evidence>
<keyword evidence="4" id="KW-0812">Transmembrane</keyword>
<protein>
    <recommendedName>
        <fullName evidence="9">Periplasmic chaperone PpiD</fullName>
    </recommendedName>
    <alternativeName>
        <fullName evidence="10">Periplasmic folding chaperone</fullName>
    </alternativeName>
</protein>
<accession>A0A4U5TW08</accession>
<dbReference type="InterPro" id="IPR000297">
    <property type="entry name" value="PPIase_PpiC"/>
</dbReference>
<organism evidence="13 14">
    <name type="scientific">Mesohalobacter halotolerans</name>
    <dbReference type="NCBI Taxonomy" id="1883405"/>
    <lineage>
        <taxon>Bacteria</taxon>
        <taxon>Pseudomonadati</taxon>
        <taxon>Bacteroidota</taxon>
        <taxon>Flavobacteriia</taxon>
        <taxon>Flavobacteriales</taxon>
        <taxon>Flavobacteriaceae</taxon>
        <taxon>Mesohalobacter</taxon>
    </lineage>
</organism>
<dbReference type="SUPFAM" id="SSF54534">
    <property type="entry name" value="FKBP-like"/>
    <property type="match status" value="2"/>
</dbReference>
<dbReference type="OrthoDB" id="9812372at2"/>
<dbReference type="SUPFAM" id="SSF109998">
    <property type="entry name" value="Triger factor/SurA peptide-binding domain-like"/>
    <property type="match status" value="1"/>
</dbReference>
<name>A0A4U5TW08_9FLAO</name>
<reference evidence="13 14" key="1">
    <citation type="submission" date="2019-04" db="EMBL/GenBank/DDBJ databases">
        <title>Psychroflexus halotolerans sp. nov., isolated from a marine solar saltern.</title>
        <authorList>
            <person name="Feng X."/>
        </authorList>
    </citation>
    <scope>NUCLEOTIDE SEQUENCE [LARGE SCALE GENOMIC DNA]</scope>
    <source>
        <strain evidence="13 14">WDS2C27</strain>
    </source>
</reference>
<evidence type="ECO:0000313" key="13">
    <source>
        <dbReference type="EMBL" id="TKS57418.1"/>
    </source>
</evidence>
<dbReference type="PANTHER" id="PTHR47529">
    <property type="entry name" value="PEPTIDYL-PROLYL CIS-TRANS ISOMERASE D"/>
    <property type="match status" value="1"/>
</dbReference>
<dbReference type="InterPro" id="IPR027304">
    <property type="entry name" value="Trigger_fact/SurA_dom_sf"/>
</dbReference>
<feature type="domain" description="PpiC" evidence="12">
    <location>
        <begin position="329"/>
        <end position="431"/>
    </location>
</feature>
<evidence type="ECO:0000313" key="14">
    <source>
        <dbReference type="Proteomes" id="UP000306552"/>
    </source>
</evidence>
<dbReference type="EMBL" id="SWMU01000001">
    <property type="protein sequence ID" value="TKS57418.1"/>
    <property type="molecule type" value="Genomic_DNA"/>
</dbReference>
<keyword evidence="11" id="KW-0697">Rotamase</keyword>
<sequence length="687" mass="76781">MAILNSIRKKTAILILIIAMALFAFVLSDLIDTNSFSSEKAVESIGMVGDKKIDRVEFAKSVENYIQQTQGRSTTMQAVKQVWDAKVQELVLEEEFEELGIEVGRDQIIAKLSESLAGNPNFSNDEGFFDEAVMTEYLANLKETQPQQFQQWQNYEKSVANQVRREIYFNLIKAGVGATLLEAKTNYKLQSDNVSFQFVRIPFDKAEDVEVSTSEIKTYVKNNPKEFKQDAQRDIQYVLFENKPSQEDIAKAKADLESLLEEFKSTEDVSAFINMNSDVPYNARFKFENQLPSEKKQELLASDVGDVYGPYKSSEAWKATKLVETQKMSDSAKVSHILISTQGQNSQRSPEEAKKLADSLLNIIKANPSKMKELAKKFSSDTGSAEKGGDLGWNTYGRFVPGFNDAVFNNEPGFKGVVETRFGFHVIHLNELSDKSEMYKFADLVINIKPSPETLNEVYRQAGNFYLDAQEGEFASVAKDNGYEVKPVLGVKALDEQIPGLGAQRQIITWAFEEERSAGDIVQFSIDKGEIVVQLNKVIKVGLQNAQQASAKVTPILEKEKKAKTIMSQINTKDLNEVASQFSVRIQNASAVNMESPLIPAAGKEPKVVGAAFALDKDEISQPVEGQKGIYVIKLTQKTEAPALASYKDAALKETQKRMQKLQNPNNDVTEALKEAKEIEDNRSKVY</sequence>
<keyword evidence="6" id="KW-0472">Membrane</keyword>
<evidence type="ECO:0000256" key="10">
    <source>
        <dbReference type="ARBA" id="ARBA00042775"/>
    </source>
</evidence>
<evidence type="ECO:0000256" key="3">
    <source>
        <dbReference type="ARBA" id="ARBA00022519"/>
    </source>
</evidence>
<dbReference type="Pfam" id="PF13616">
    <property type="entry name" value="Rotamase_3"/>
    <property type="match status" value="1"/>
</dbReference>
<evidence type="ECO:0000256" key="5">
    <source>
        <dbReference type="ARBA" id="ARBA00022989"/>
    </source>
</evidence>
<evidence type="ECO:0000256" key="6">
    <source>
        <dbReference type="ARBA" id="ARBA00023136"/>
    </source>
</evidence>
<keyword evidence="5" id="KW-1133">Transmembrane helix</keyword>
<dbReference type="Gene3D" id="3.10.50.40">
    <property type="match status" value="2"/>
</dbReference>
<gene>
    <name evidence="13" type="ORF">FCN74_03080</name>
</gene>
<evidence type="ECO:0000256" key="9">
    <source>
        <dbReference type="ARBA" id="ARBA00040743"/>
    </source>
</evidence>
<evidence type="ECO:0000256" key="4">
    <source>
        <dbReference type="ARBA" id="ARBA00022692"/>
    </source>
</evidence>
<dbReference type="GO" id="GO:0003755">
    <property type="term" value="F:peptidyl-prolyl cis-trans isomerase activity"/>
    <property type="evidence" value="ECO:0007669"/>
    <property type="project" value="UniProtKB-KW"/>
</dbReference>
<dbReference type="PROSITE" id="PS50198">
    <property type="entry name" value="PPIC_PPIASE_2"/>
    <property type="match status" value="1"/>
</dbReference>
<evidence type="ECO:0000256" key="1">
    <source>
        <dbReference type="ARBA" id="ARBA00004382"/>
    </source>
</evidence>
<evidence type="ECO:0000256" key="8">
    <source>
        <dbReference type="ARBA" id="ARBA00038408"/>
    </source>
</evidence>
<comment type="subcellular location">
    <subcellularLocation>
        <location evidence="1">Cell inner membrane</location>
        <topology evidence="1">Single-pass type II membrane protein</topology>
        <orientation evidence="1">Periplasmic side</orientation>
    </subcellularLocation>
</comment>
<evidence type="ECO:0000256" key="2">
    <source>
        <dbReference type="ARBA" id="ARBA00022475"/>
    </source>
</evidence>
<evidence type="ECO:0000256" key="7">
    <source>
        <dbReference type="ARBA" id="ARBA00023186"/>
    </source>
</evidence>
<keyword evidence="3" id="KW-0997">Cell inner membrane</keyword>
<dbReference type="InterPro" id="IPR052029">
    <property type="entry name" value="PpiD_chaperone"/>
</dbReference>
<dbReference type="Pfam" id="PF00639">
    <property type="entry name" value="Rotamase"/>
    <property type="match status" value="1"/>
</dbReference>
<keyword evidence="11 13" id="KW-0413">Isomerase</keyword>
<dbReference type="Pfam" id="PF13623">
    <property type="entry name" value="SurA_N_2"/>
    <property type="match status" value="1"/>
</dbReference>
<keyword evidence="14" id="KW-1185">Reference proteome</keyword>
<comment type="caution">
    <text evidence="13">The sequence shown here is derived from an EMBL/GenBank/DDBJ whole genome shotgun (WGS) entry which is preliminary data.</text>
</comment>